<feature type="transmembrane region" description="Helical" evidence="1">
    <location>
        <begin position="285"/>
        <end position="307"/>
    </location>
</feature>
<organism evidence="2 3">
    <name type="scientific">Folsomia candida</name>
    <name type="common">Springtail</name>
    <dbReference type="NCBI Taxonomy" id="158441"/>
    <lineage>
        <taxon>Eukaryota</taxon>
        <taxon>Metazoa</taxon>
        <taxon>Ecdysozoa</taxon>
        <taxon>Arthropoda</taxon>
        <taxon>Hexapoda</taxon>
        <taxon>Collembola</taxon>
        <taxon>Entomobryomorpha</taxon>
        <taxon>Isotomoidea</taxon>
        <taxon>Isotomidae</taxon>
        <taxon>Proisotominae</taxon>
        <taxon>Folsomia</taxon>
    </lineage>
</organism>
<keyword evidence="1" id="KW-0472">Membrane</keyword>
<feature type="transmembrane region" description="Helical" evidence="1">
    <location>
        <begin position="186"/>
        <end position="213"/>
    </location>
</feature>
<dbReference type="EMBL" id="LNIX01000026">
    <property type="protein sequence ID" value="OXA42249.1"/>
    <property type="molecule type" value="Genomic_DNA"/>
</dbReference>
<keyword evidence="1" id="KW-1133">Transmembrane helix</keyword>
<accession>A0A226DAL4</accession>
<keyword evidence="3" id="KW-1185">Reference proteome</keyword>
<proteinExistence type="predicted"/>
<protein>
    <recommendedName>
        <fullName evidence="4">Gustatory receptor</fullName>
    </recommendedName>
</protein>
<dbReference type="Proteomes" id="UP000198287">
    <property type="component" value="Unassembled WGS sequence"/>
</dbReference>
<sequence>MDKKDIEILKRNLRYGNYFKCLPIKWDSVNERIVVKSPWQQRHVIPMLVIHLLATLCRLYSITLHPSNIMHRAEAIFGALIYTIGLSIRLDIPVDHGAVQVLNFVMISIKPTTSRSSTPNVYLLIRLLLYAVATTGFLLPTLMGVLAIFVPCQPILLNSLLYRNGIFLAGTSYSWIVRLLSAIVEFILLVNIAITSMHYVIEVMLKGVAFLWIDCKAFVKRYDQNLAKLGEYQNLRIFEKCLNSCTRSRIFLTCALGVPAAQIVICYIAIKLFRSNENDQFKASLFLWCYFMIIFFTMIMFSGAAQVHNLSRNWLSRCRWNIKTKWERKVQKSLVPLKLEFGNNFVERLTPLVVQEFCVRQAISGLLVS</sequence>
<dbReference type="OrthoDB" id="8297494at2759"/>
<dbReference type="AlphaFoldDB" id="A0A226DAL4"/>
<keyword evidence="1" id="KW-0812">Transmembrane</keyword>
<evidence type="ECO:0008006" key="4">
    <source>
        <dbReference type="Google" id="ProtNLM"/>
    </source>
</evidence>
<feature type="transmembrane region" description="Helical" evidence="1">
    <location>
        <begin position="161"/>
        <end position="180"/>
    </location>
</feature>
<comment type="caution">
    <text evidence="2">The sequence shown here is derived from an EMBL/GenBank/DDBJ whole genome shotgun (WGS) entry which is preliminary data.</text>
</comment>
<reference evidence="2 3" key="1">
    <citation type="submission" date="2015-12" db="EMBL/GenBank/DDBJ databases">
        <title>The genome of Folsomia candida.</title>
        <authorList>
            <person name="Faddeeva A."/>
            <person name="Derks M.F."/>
            <person name="Anvar Y."/>
            <person name="Smit S."/>
            <person name="Van Straalen N."/>
            <person name="Roelofs D."/>
        </authorList>
    </citation>
    <scope>NUCLEOTIDE SEQUENCE [LARGE SCALE GENOMIC DNA]</scope>
    <source>
        <strain evidence="2 3">VU population</strain>
        <tissue evidence="2">Whole body</tissue>
    </source>
</reference>
<feature type="transmembrane region" description="Helical" evidence="1">
    <location>
        <begin position="250"/>
        <end position="273"/>
    </location>
</feature>
<name>A0A226DAL4_FOLCA</name>
<evidence type="ECO:0000256" key="1">
    <source>
        <dbReference type="SAM" id="Phobius"/>
    </source>
</evidence>
<feature type="transmembrane region" description="Helical" evidence="1">
    <location>
        <begin position="127"/>
        <end position="149"/>
    </location>
</feature>
<gene>
    <name evidence="2" type="ORF">Fcan01_23017</name>
</gene>
<evidence type="ECO:0000313" key="3">
    <source>
        <dbReference type="Proteomes" id="UP000198287"/>
    </source>
</evidence>
<evidence type="ECO:0000313" key="2">
    <source>
        <dbReference type="EMBL" id="OXA42249.1"/>
    </source>
</evidence>